<sequence>MRILIIEDQENLVKLLKNGFEREGFAVDCLTDGESAQKRIEIHHQDYDAIVMDLMLPKKNGFDICKAIRESNIKTPILILTAKDNPEDKISLLDAGADDYLVKPFNFNELLARIRAITRRPIVMLSSTLSLGNLTINPAEKTVFINEKEISVTLTEFRLLEYFMRNPDKILEREAIASNVWDFNFDSFSNIIDVYISKLRKKIYKNSGKKIFKTVRGSGYKIIN</sequence>
<dbReference type="InterPro" id="IPR001867">
    <property type="entry name" value="OmpR/PhoB-type_DNA-bd"/>
</dbReference>
<dbReference type="SUPFAM" id="SSF52172">
    <property type="entry name" value="CheY-like"/>
    <property type="match status" value="1"/>
</dbReference>
<evidence type="ECO:0008006" key="12">
    <source>
        <dbReference type="Google" id="ProtNLM"/>
    </source>
</evidence>
<dbReference type="PANTHER" id="PTHR48111:SF22">
    <property type="entry name" value="REGULATOR OF RPOS"/>
    <property type="match status" value="1"/>
</dbReference>
<evidence type="ECO:0000256" key="4">
    <source>
        <dbReference type="ARBA" id="ARBA00023125"/>
    </source>
</evidence>
<keyword evidence="2" id="KW-0902">Two-component regulatory system</keyword>
<evidence type="ECO:0000256" key="1">
    <source>
        <dbReference type="ARBA" id="ARBA00022553"/>
    </source>
</evidence>
<evidence type="ECO:0000256" key="7">
    <source>
        <dbReference type="PROSITE-ProRule" id="PRU01091"/>
    </source>
</evidence>
<keyword evidence="3" id="KW-0805">Transcription regulation</keyword>
<comment type="caution">
    <text evidence="10">The sequence shown here is derived from an EMBL/GenBank/DDBJ whole genome shotgun (WGS) entry which is preliminary data.</text>
</comment>
<dbReference type="Pfam" id="PF00486">
    <property type="entry name" value="Trans_reg_C"/>
    <property type="match status" value="1"/>
</dbReference>
<dbReference type="InterPro" id="IPR036388">
    <property type="entry name" value="WH-like_DNA-bd_sf"/>
</dbReference>
<feature type="DNA-binding region" description="OmpR/PhoB-type" evidence="7">
    <location>
        <begin position="126"/>
        <end position="224"/>
    </location>
</feature>
<dbReference type="InterPro" id="IPR011006">
    <property type="entry name" value="CheY-like_superfamily"/>
</dbReference>
<evidence type="ECO:0000256" key="5">
    <source>
        <dbReference type="ARBA" id="ARBA00023163"/>
    </source>
</evidence>
<dbReference type="Proteomes" id="UP000178935">
    <property type="component" value="Unassembled WGS sequence"/>
</dbReference>
<dbReference type="GO" id="GO:0006355">
    <property type="term" value="P:regulation of DNA-templated transcription"/>
    <property type="evidence" value="ECO:0007669"/>
    <property type="project" value="InterPro"/>
</dbReference>
<dbReference type="EMBL" id="MHPU01000036">
    <property type="protein sequence ID" value="OGZ87891.1"/>
    <property type="molecule type" value="Genomic_DNA"/>
</dbReference>
<dbReference type="Gene3D" id="3.40.50.2300">
    <property type="match status" value="1"/>
</dbReference>
<evidence type="ECO:0000256" key="6">
    <source>
        <dbReference type="PROSITE-ProRule" id="PRU00169"/>
    </source>
</evidence>
<evidence type="ECO:0000256" key="2">
    <source>
        <dbReference type="ARBA" id="ARBA00023012"/>
    </source>
</evidence>
<dbReference type="PANTHER" id="PTHR48111">
    <property type="entry name" value="REGULATOR OF RPOS"/>
    <property type="match status" value="1"/>
</dbReference>
<keyword evidence="4 7" id="KW-0238">DNA-binding</keyword>
<dbReference type="SMART" id="SM00448">
    <property type="entry name" value="REC"/>
    <property type="match status" value="1"/>
</dbReference>
<name>A0A1G2JN68_9BACT</name>
<keyword evidence="5" id="KW-0804">Transcription</keyword>
<dbReference type="Gene3D" id="6.10.250.690">
    <property type="match status" value="1"/>
</dbReference>
<dbReference type="GO" id="GO:0032993">
    <property type="term" value="C:protein-DNA complex"/>
    <property type="evidence" value="ECO:0007669"/>
    <property type="project" value="TreeGrafter"/>
</dbReference>
<evidence type="ECO:0000259" key="8">
    <source>
        <dbReference type="PROSITE" id="PS50110"/>
    </source>
</evidence>
<accession>A0A1G2JN68</accession>
<dbReference type="FunFam" id="3.40.50.2300:FF:000002">
    <property type="entry name" value="DNA-binding response regulator PhoP"/>
    <property type="match status" value="1"/>
</dbReference>
<dbReference type="InterPro" id="IPR039420">
    <property type="entry name" value="WalR-like"/>
</dbReference>
<evidence type="ECO:0000313" key="10">
    <source>
        <dbReference type="EMBL" id="OGZ87891.1"/>
    </source>
</evidence>
<dbReference type="FunFam" id="1.10.10.10:FF:000005">
    <property type="entry name" value="Two-component system response regulator"/>
    <property type="match status" value="1"/>
</dbReference>
<evidence type="ECO:0000313" key="11">
    <source>
        <dbReference type="Proteomes" id="UP000178935"/>
    </source>
</evidence>
<feature type="domain" description="OmpR/PhoB-type" evidence="9">
    <location>
        <begin position="126"/>
        <end position="224"/>
    </location>
</feature>
<dbReference type="GO" id="GO:0005829">
    <property type="term" value="C:cytosol"/>
    <property type="evidence" value="ECO:0007669"/>
    <property type="project" value="TreeGrafter"/>
</dbReference>
<dbReference type="PROSITE" id="PS51755">
    <property type="entry name" value="OMPR_PHOB"/>
    <property type="match status" value="1"/>
</dbReference>
<dbReference type="GO" id="GO:0000976">
    <property type="term" value="F:transcription cis-regulatory region binding"/>
    <property type="evidence" value="ECO:0007669"/>
    <property type="project" value="TreeGrafter"/>
</dbReference>
<feature type="domain" description="Response regulatory" evidence="8">
    <location>
        <begin position="2"/>
        <end position="118"/>
    </location>
</feature>
<feature type="modified residue" description="4-aspartylphosphate" evidence="6">
    <location>
        <position position="53"/>
    </location>
</feature>
<proteinExistence type="predicted"/>
<dbReference type="InterPro" id="IPR001789">
    <property type="entry name" value="Sig_transdc_resp-reg_receiver"/>
</dbReference>
<dbReference type="PROSITE" id="PS50110">
    <property type="entry name" value="RESPONSE_REGULATORY"/>
    <property type="match status" value="1"/>
</dbReference>
<gene>
    <name evidence="10" type="ORF">A2561_01065</name>
</gene>
<dbReference type="CDD" id="cd00383">
    <property type="entry name" value="trans_reg_C"/>
    <property type="match status" value="1"/>
</dbReference>
<dbReference type="Gene3D" id="1.10.10.10">
    <property type="entry name" value="Winged helix-like DNA-binding domain superfamily/Winged helix DNA-binding domain"/>
    <property type="match status" value="1"/>
</dbReference>
<evidence type="ECO:0000256" key="3">
    <source>
        <dbReference type="ARBA" id="ARBA00023015"/>
    </source>
</evidence>
<protein>
    <recommendedName>
        <fullName evidence="12">DNA-binding response regulator</fullName>
    </recommendedName>
</protein>
<evidence type="ECO:0000259" key="9">
    <source>
        <dbReference type="PROSITE" id="PS51755"/>
    </source>
</evidence>
<organism evidence="10 11">
    <name type="scientific">Candidatus Staskawiczbacteria bacterium RIFOXYD1_FULL_32_13</name>
    <dbReference type="NCBI Taxonomy" id="1802234"/>
    <lineage>
        <taxon>Bacteria</taxon>
        <taxon>Candidatus Staskawicziibacteriota</taxon>
    </lineage>
</organism>
<dbReference type="GO" id="GO:0000156">
    <property type="term" value="F:phosphorelay response regulator activity"/>
    <property type="evidence" value="ECO:0007669"/>
    <property type="project" value="TreeGrafter"/>
</dbReference>
<dbReference type="AlphaFoldDB" id="A0A1G2JN68"/>
<reference evidence="10 11" key="1">
    <citation type="journal article" date="2016" name="Nat. Commun.">
        <title>Thousands of microbial genomes shed light on interconnected biogeochemical processes in an aquifer system.</title>
        <authorList>
            <person name="Anantharaman K."/>
            <person name="Brown C.T."/>
            <person name="Hug L.A."/>
            <person name="Sharon I."/>
            <person name="Castelle C.J."/>
            <person name="Probst A.J."/>
            <person name="Thomas B.C."/>
            <person name="Singh A."/>
            <person name="Wilkins M.J."/>
            <person name="Karaoz U."/>
            <person name="Brodie E.L."/>
            <person name="Williams K.H."/>
            <person name="Hubbard S.S."/>
            <person name="Banfield J.F."/>
        </authorList>
    </citation>
    <scope>NUCLEOTIDE SEQUENCE [LARGE SCALE GENOMIC DNA]</scope>
</reference>
<keyword evidence="1 6" id="KW-0597">Phosphoprotein</keyword>
<dbReference type="SMART" id="SM00862">
    <property type="entry name" value="Trans_reg_C"/>
    <property type="match status" value="1"/>
</dbReference>
<dbReference type="CDD" id="cd17624">
    <property type="entry name" value="REC_OmpR_PmrA-like"/>
    <property type="match status" value="1"/>
</dbReference>
<dbReference type="Pfam" id="PF00072">
    <property type="entry name" value="Response_reg"/>
    <property type="match status" value="1"/>
</dbReference>